<dbReference type="RefSeq" id="WP_021826982.1">
    <property type="nucleotide sequence ID" value="NZ_AWTR02000042.1"/>
</dbReference>
<proteinExistence type="inferred from homology"/>
<evidence type="ECO:0000256" key="4">
    <source>
        <dbReference type="ARBA" id="ARBA00022801"/>
    </source>
</evidence>
<dbReference type="SMART" id="SM00732">
    <property type="entry name" value="YqgFc"/>
    <property type="match status" value="1"/>
</dbReference>
<dbReference type="InterPro" id="IPR006641">
    <property type="entry name" value="YqgF/RNaseH-like_dom"/>
</dbReference>
<comment type="function">
    <text evidence="5">Could be a nuclease involved in processing of the 5'-end of pre-16S rRNA.</text>
</comment>
<sequence>MRQSISLENHIASGLSGCCLGIDLGKKFTGISISNPENTLAVPLKTLPTSSYDRLGKKVVEILRDYSVSWIVLGLPLNLDGSWSKGCDLVSKFSEFLAPYPVCFWDERLSTVSARRLLCPGSKNVNAQAAAVILQHALDRLNYLKNMTRNQDV</sequence>
<comment type="subcellular location">
    <subcellularLocation>
        <location evidence="5">Cytoplasm</location>
    </subcellularLocation>
</comment>
<dbReference type="Proteomes" id="UP000019112">
    <property type="component" value="Unassembled WGS sequence"/>
</dbReference>
<evidence type="ECO:0000256" key="2">
    <source>
        <dbReference type="ARBA" id="ARBA00022517"/>
    </source>
</evidence>
<dbReference type="PANTHER" id="PTHR33317:SF4">
    <property type="entry name" value="POLYNUCLEOTIDYL TRANSFERASE, RIBONUCLEASE H-LIKE SUPERFAMILY PROTEIN"/>
    <property type="match status" value="1"/>
</dbReference>
<dbReference type="GO" id="GO:0016788">
    <property type="term" value="F:hydrolase activity, acting on ester bonds"/>
    <property type="evidence" value="ECO:0007669"/>
    <property type="project" value="UniProtKB-UniRule"/>
</dbReference>
<evidence type="ECO:0000256" key="5">
    <source>
        <dbReference type="HAMAP-Rule" id="MF_00651"/>
    </source>
</evidence>
<evidence type="ECO:0000313" key="7">
    <source>
        <dbReference type="EMBL" id="ETZ07478.1"/>
    </source>
</evidence>
<dbReference type="CDD" id="cd16964">
    <property type="entry name" value="YqgF"/>
    <property type="match status" value="1"/>
</dbReference>
<dbReference type="AlphaFoldDB" id="W6TE93"/>
<comment type="caution">
    <text evidence="7">The sequence shown here is derived from an EMBL/GenBank/DDBJ whole genome shotgun (WGS) entry which is preliminary data.</text>
</comment>
<dbReference type="InterPro" id="IPR037027">
    <property type="entry name" value="YqgF/RNaseH-like_dom_sf"/>
</dbReference>
<dbReference type="Pfam" id="PF03652">
    <property type="entry name" value="RuvX"/>
    <property type="match status" value="1"/>
</dbReference>
<dbReference type="Gene3D" id="3.30.420.140">
    <property type="entry name" value="YqgF/RNase H-like domain"/>
    <property type="match status" value="1"/>
</dbReference>
<accession>W6TE93</accession>
<evidence type="ECO:0000256" key="1">
    <source>
        <dbReference type="ARBA" id="ARBA00022490"/>
    </source>
</evidence>
<dbReference type="STRING" id="1399147.P618_200319"/>
<comment type="similarity">
    <text evidence="5">Belongs to the YqgF HJR family.</text>
</comment>
<reference evidence="7 8" key="1">
    <citation type="journal article" date="2014" name="FEMS Microbiol. Lett.">
        <title>Draft genome sequences of three Holospora species (Holospora obtusa, Holospora undulata, and Holospora elegans), endonuclear symbiotic bacteria of the ciliate Paramecium caudatum.</title>
        <authorList>
            <person name="Dohra H."/>
            <person name="Tanaka K."/>
            <person name="Suzuki T."/>
            <person name="Fujishima M."/>
            <person name="Suzuki H."/>
        </authorList>
    </citation>
    <scope>NUCLEOTIDE SEQUENCE [LARGE SCALE GENOMIC DNA]</scope>
    <source>
        <strain evidence="7 8">F1</strain>
    </source>
</reference>
<keyword evidence="3 5" id="KW-0540">Nuclease</keyword>
<dbReference type="EC" id="3.1.-.-" evidence="5"/>
<dbReference type="InterPro" id="IPR005227">
    <property type="entry name" value="YqgF"/>
</dbReference>
<dbReference type="NCBIfam" id="TIGR00250">
    <property type="entry name" value="RNAse_H_YqgF"/>
    <property type="match status" value="1"/>
</dbReference>
<keyword evidence="4 5" id="KW-0378">Hydrolase</keyword>
<protein>
    <recommendedName>
        <fullName evidence="5">Putative pre-16S rRNA nuclease</fullName>
        <ecNumber evidence="5">3.1.-.-</ecNumber>
    </recommendedName>
</protein>
<name>W6TE93_HOLOB</name>
<evidence type="ECO:0000313" key="8">
    <source>
        <dbReference type="Proteomes" id="UP000019112"/>
    </source>
</evidence>
<evidence type="ECO:0000256" key="3">
    <source>
        <dbReference type="ARBA" id="ARBA00022722"/>
    </source>
</evidence>
<keyword evidence="2 5" id="KW-0690">Ribosome biogenesis</keyword>
<dbReference type="eggNOG" id="COG0816">
    <property type="taxonomic scope" value="Bacteria"/>
</dbReference>
<keyword evidence="1 5" id="KW-0963">Cytoplasm</keyword>
<dbReference type="PANTHER" id="PTHR33317">
    <property type="entry name" value="POLYNUCLEOTIDYL TRANSFERASE, RIBONUCLEASE H-LIKE SUPERFAMILY PROTEIN"/>
    <property type="match status" value="1"/>
</dbReference>
<dbReference type="GO" id="GO:0000967">
    <property type="term" value="P:rRNA 5'-end processing"/>
    <property type="evidence" value="ECO:0007669"/>
    <property type="project" value="UniProtKB-UniRule"/>
</dbReference>
<keyword evidence="8" id="KW-1185">Reference proteome</keyword>
<dbReference type="InterPro" id="IPR012337">
    <property type="entry name" value="RNaseH-like_sf"/>
</dbReference>
<dbReference type="HAMAP" id="MF_00651">
    <property type="entry name" value="Nuclease_YqgF"/>
    <property type="match status" value="1"/>
</dbReference>
<feature type="domain" description="YqgF/RNase H-like" evidence="6">
    <location>
        <begin position="17"/>
        <end position="114"/>
    </location>
</feature>
<dbReference type="SUPFAM" id="SSF53098">
    <property type="entry name" value="Ribonuclease H-like"/>
    <property type="match status" value="1"/>
</dbReference>
<evidence type="ECO:0000259" key="6">
    <source>
        <dbReference type="SMART" id="SM00732"/>
    </source>
</evidence>
<gene>
    <name evidence="7" type="ORF">P618_200319</name>
</gene>
<dbReference type="OrthoDB" id="9796140at2"/>
<dbReference type="GO" id="GO:0004518">
    <property type="term" value="F:nuclease activity"/>
    <property type="evidence" value="ECO:0007669"/>
    <property type="project" value="UniProtKB-KW"/>
</dbReference>
<organism evidence="7 8">
    <name type="scientific">Holospora obtusa F1</name>
    <dbReference type="NCBI Taxonomy" id="1399147"/>
    <lineage>
        <taxon>Bacteria</taxon>
        <taxon>Pseudomonadati</taxon>
        <taxon>Pseudomonadota</taxon>
        <taxon>Alphaproteobacteria</taxon>
        <taxon>Holosporales</taxon>
        <taxon>Holosporaceae</taxon>
        <taxon>Holospora</taxon>
    </lineage>
</organism>
<dbReference type="EMBL" id="AWTR02000042">
    <property type="protein sequence ID" value="ETZ07478.1"/>
    <property type="molecule type" value="Genomic_DNA"/>
</dbReference>
<dbReference type="GO" id="GO:0005829">
    <property type="term" value="C:cytosol"/>
    <property type="evidence" value="ECO:0007669"/>
    <property type="project" value="TreeGrafter"/>
</dbReference>